<dbReference type="AlphaFoldDB" id="A0AA41PYB7"/>
<gene>
    <name evidence="2" type="ORF">LZ495_12260</name>
</gene>
<feature type="transmembrane region" description="Helical" evidence="1">
    <location>
        <begin position="141"/>
        <end position="163"/>
    </location>
</feature>
<evidence type="ECO:0000313" key="3">
    <source>
        <dbReference type="Proteomes" id="UP001165378"/>
    </source>
</evidence>
<dbReference type="Proteomes" id="UP001165378">
    <property type="component" value="Unassembled WGS sequence"/>
</dbReference>
<protein>
    <submittedName>
        <fullName evidence="2">Uncharacterized protein</fullName>
    </submittedName>
</protein>
<dbReference type="EMBL" id="JAKFHA010000005">
    <property type="protein sequence ID" value="MCF2527988.1"/>
    <property type="molecule type" value="Genomic_DNA"/>
</dbReference>
<name>A0AA41PYB7_9ACTN</name>
<feature type="transmembrane region" description="Helical" evidence="1">
    <location>
        <begin position="175"/>
        <end position="193"/>
    </location>
</feature>
<evidence type="ECO:0000313" key="2">
    <source>
        <dbReference type="EMBL" id="MCF2527988.1"/>
    </source>
</evidence>
<accession>A0AA41PYB7</accession>
<dbReference type="RefSeq" id="WP_235052151.1">
    <property type="nucleotide sequence ID" value="NZ_JAKFHA010000005.1"/>
</dbReference>
<proteinExistence type="predicted"/>
<keyword evidence="3" id="KW-1185">Reference proteome</keyword>
<reference evidence="2" key="1">
    <citation type="submission" date="2022-01" db="EMBL/GenBank/DDBJ databases">
        <title>Genome-Based Taxonomic Classification of the Phylum Actinobacteria.</title>
        <authorList>
            <person name="Gao Y."/>
        </authorList>
    </citation>
    <scope>NUCLEOTIDE SEQUENCE</scope>
    <source>
        <strain evidence="2">KLBMP 8922</strain>
    </source>
</reference>
<evidence type="ECO:0000256" key="1">
    <source>
        <dbReference type="SAM" id="Phobius"/>
    </source>
</evidence>
<organism evidence="2 3">
    <name type="scientific">Yinghuangia soli</name>
    <dbReference type="NCBI Taxonomy" id="2908204"/>
    <lineage>
        <taxon>Bacteria</taxon>
        <taxon>Bacillati</taxon>
        <taxon>Actinomycetota</taxon>
        <taxon>Actinomycetes</taxon>
        <taxon>Kitasatosporales</taxon>
        <taxon>Streptomycetaceae</taxon>
        <taxon>Yinghuangia</taxon>
    </lineage>
</organism>
<comment type="caution">
    <text evidence="2">The sequence shown here is derived from an EMBL/GenBank/DDBJ whole genome shotgun (WGS) entry which is preliminary data.</text>
</comment>
<keyword evidence="1" id="KW-0472">Membrane</keyword>
<sequence>MRTFHRVALALVLLLGVGLIVFPLADGLPKKTQGVDNVQDSFRDAMSKEGLKTSREDLVTMQLMLKQLKAETLPQLGSRIGMNPEQTYAFLSARYDKVGAGLNQVDTIMPRFDHLVAVMEEQGPNFRKADEIPDAHLPNTAVTYLFLVPGVLLTVVGAAGLFFSFRGGRTAVPTVALSVALAVGVLMVGGTLATDEIGKTQAAEKMFDAFRPTFSEQGYKQARTDMDILEGMATQMQQQVVPDLAKIAGKSPEEYSAGLSSDFKDVGKGLVELPRILTRFDGMVEDIGKNIGSFKDADSIPTASKPVSQVPYYLLIPGIVLILVPGAALLFGRRSGNEGTASAPVSAAPQTSSV</sequence>
<keyword evidence="1" id="KW-1133">Transmembrane helix</keyword>
<keyword evidence="1" id="KW-0812">Transmembrane</keyword>
<feature type="transmembrane region" description="Helical" evidence="1">
    <location>
        <begin position="312"/>
        <end position="332"/>
    </location>
</feature>